<sequence length="391" mass="43563">MAEDENQGNEMPTNGSGTARLPSAEGGGHSQHHADEEYGTKKWKVMAHGFINGVYTNQTGPRGDDKAYVQSMLMLMANKEINWGKVQFRSMNSLEPLMSNRGYPNLFATGETAGGEPLVDRQHPHDFFMELSARVDVNITDNAALFLYGGPVGEPALGPSVFMHRGSSKYNPEAPITHHWFDSTHITYGVITTGIATQKLQLEASAFRGREPDEERWGIETPKLDSWSVRATFNPTSNWAMQISTGRLKSAEAAHPEDDEQRTTASINYANENGLSAMAAFSNKDIIGEENYTAWLGEVNWDVNERHSIFGRLENVRNGELFPDHHDPYHDENFRISKFQAGYAYRLPITGRLDLALGGSLSAFIKPKILDAFYGNNPMGYNLFIRLDLGK</sequence>
<feature type="region of interest" description="Disordered" evidence="1">
    <location>
        <begin position="1"/>
        <end position="34"/>
    </location>
</feature>
<proteinExistence type="predicted"/>
<name>A0A1L3JEF8_9SPHN</name>
<protein>
    <recommendedName>
        <fullName evidence="4">TonB-dependent receptor</fullName>
    </recommendedName>
</protein>
<dbReference type="STRING" id="1913578.LPB140_00765"/>
<evidence type="ECO:0000313" key="3">
    <source>
        <dbReference type="Proteomes" id="UP000242561"/>
    </source>
</evidence>
<accession>A0A1L3JEF8</accession>
<evidence type="ECO:0000313" key="2">
    <source>
        <dbReference type="EMBL" id="APG63433.1"/>
    </source>
</evidence>
<dbReference type="EMBL" id="CP018154">
    <property type="protein sequence ID" value="APG63433.1"/>
    <property type="molecule type" value="Genomic_DNA"/>
</dbReference>
<dbReference type="AlphaFoldDB" id="A0A1L3JEF8"/>
<dbReference type="KEGG" id="sphl:LPB140_00765"/>
<evidence type="ECO:0008006" key="4">
    <source>
        <dbReference type="Google" id="ProtNLM"/>
    </source>
</evidence>
<dbReference type="Proteomes" id="UP000242561">
    <property type="component" value="Chromosome"/>
</dbReference>
<keyword evidence="3" id="KW-1185">Reference proteome</keyword>
<feature type="compositionally biased region" description="Polar residues" evidence="1">
    <location>
        <begin position="8"/>
        <end position="17"/>
    </location>
</feature>
<gene>
    <name evidence="2" type="ORF">LPB140_00765</name>
</gene>
<evidence type="ECO:0000256" key="1">
    <source>
        <dbReference type="SAM" id="MobiDB-lite"/>
    </source>
</evidence>
<organism evidence="2 3">
    <name type="scientific">Sphingorhabdus lutea</name>
    <dbReference type="NCBI Taxonomy" id="1913578"/>
    <lineage>
        <taxon>Bacteria</taxon>
        <taxon>Pseudomonadati</taxon>
        <taxon>Pseudomonadota</taxon>
        <taxon>Alphaproteobacteria</taxon>
        <taxon>Sphingomonadales</taxon>
        <taxon>Sphingomonadaceae</taxon>
        <taxon>Sphingorhabdus</taxon>
    </lineage>
</organism>
<reference evidence="2 3" key="1">
    <citation type="submission" date="2016-11" db="EMBL/GenBank/DDBJ databases">
        <title>Sphingorhabdus sp. LPB0140, isolated from marine environment.</title>
        <authorList>
            <person name="Kim E."/>
            <person name="Yi H."/>
        </authorList>
    </citation>
    <scope>NUCLEOTIDE SEQUENCE [LARGE SCALE GENOMIC DNA]</scope>
    <source>
        <strain evidence="2 3">LPB0140</strain>
    </source>
</reference>